<name>A0ABC8KM91_ERUVS</name>
<evidence type="ECO:0008006" key="7">
    <source>
        <dbReference type="Google" id="ProtNLM"/>
    </source>
</evidence>
<dbReference type="PANTHER" id="PTHR33831:SF5">
    <property type="entry name" value="OS07G0102300 PROTEIN"/>
    <property type="match status" value="1"/>
</dbReference>
<evidence type="ECO:0000256" key="2">
    <source>
        <dbReference type="SAM" id="SignalP"/>
    </source>
</evidence>
<dbReference type="AlphaFoldDB" id="A0ABC8KM91"/>
<keyword evidence="1" id="KW-0472">Membrane</keyword>
<organism evidence="5 6">
    <name type="scientific">Eruca vesicaria subsp. sativa</name>
    <name type="common">Garden rocket</name>
    <name type="synonym">Eruca sativa</name>
    <dbReference type="NCBI Taxonomy" id="29727"/>
    <lineage>
        <taxon>Eukaryota</taxon>
        <taxon>Viridiplantae</taxon>
        <taxon>Streptophyta</taxon>
        <taxon>Embryophyta</taxon>
        <taxon>Tracheophyta</taxon>
        <taxon>Spermatophyta</taxon>
        <taxon>Magnoliopsida</taxon>
        <taxon>eudicotyledons</taxon>
        <taxon>Gunneridae</taxon>
        <taxon>Pentapetalae</taxon>
        <taxon>rosids</taxon>
        <taxon>malvids</taxon>
        <taxon>Brassicales</taxon>
        <taxon>Brassicaceae</taxon>
        <taxon>Brassiceae</taxon>
        <taxon>Eruca</taxon>
    </lineage>
</organism>
<dbReference type="Pfam" id="PF19160">
    <property type="entry name" value="SPARK"/>
    <property type="match status" value="1"/>
</dbReference>
<proteinExistence type="predicted"/>
<evidence type="ECO:0000313" key="6">
    <source>
        <dbReference type="Proteomes" id="UP001642260"/>
    </source>
</evidence>
<sequence>MTQRALGFIVVLEFMFLLSLCSSEELLPEISPDTSPQPFLPFIAPSPMVPYINTTIPKLSGLCSLNFTASEGLIQTTSHNCWTVFAPLLANVMCCPQLAATLTIILGKASKETGLLALNRTQSKHCLLDLEHILVGKGASSQLRSICSLYSSNLTASSCPVINVDEFESAVDTSKLLLACEKVEPVKECCEQVCQNAILDAATNITLKASEALTDNSDRINACKNIVHRWLATKLEPSKAKETLRGLANCKINRVCPLVFPDMRHISGNCSKEVSNQTGCCLAMESYVSHLQKQTLITNVQALDCATSLGTKLQKLNITKNVFSVCHISLKDFSLQVGSQESGCLLPSLPSDAIFDQDTGISFTCDLNDNIPAPWPSSSSSSQSSASTCKTSVRLPALPAAASWQPSLYNEGVTRLVIFMLSVVLVMQLGLGILSVIFDSIRYSFRFDLKIPDIRKLSNQSKY</sequence>
<keyword evidence="2" id="KW-0732">Signal</keyword>
<feature type="signal peptide" evidence="2">
    <location>
        <begin position="1"/>
        <end position="23"/>
    </location>
</feature>
<dbReference type="Proteomes" id="UP001642260">
    <property type="component" value="Unassembled WGS sequence"/>
</dbReference>
<keyword evidence="1" id="KW-0812">Transmembrane</keyword>
<feature type="transmembrane region" description="Helical" evidence="1">
    <location>
        <begin position="416"/>
        <end position="438"/>
    </location>
</feature>
<feature type="domain" description="SPARK" evidence="3">
    <location>
        <begin position="60"/>
        <end position="215"/>
    </location>
</feature>
<protein>
    <recommendedName>
        <fullName evidence="7">SPARK domain-containing protein</fullName>
    </recommendedName>
</protein>
<evidence type="ECO:0000259" key="3">
    <source>
        <dbReference type="Pfam" id="PF19160"/>
    </source>
</evidence>
<keyword evidence="1" id="KW-1133">Transmembrane helix</keyword>
<feature type="domain" description="At1g61900-like C-terminal" evidence="4">
    <location>
        <begin position="254"/>
        <end position="327"/>
    </location>
</feature>
<evidence type="ECO:0000259" key="4">
    <source>
        <dbReference type="Pfam" id="PF26584"/>
    </source>
</evidence>
<accession>A0ABC8KM91</accession>
<dbReference type="EMBL" id="CAKOAT010259598">
    <property type="protein sequence ID" value="CAH8359102.1"/>
    <property type="molecule type" value="Genomic_DNA"/>
</dbReference>
<feature type="chain" id="PRO_5044784883" description="SPARK domain-containing protein" evidence="2">
    <location>
        <begin position="24"/>
        <end position="463"/>
    </location>
</feature>
<keyword evidence="6" id="KW-1185">Reference proteome</keyword>
<dbReference type="InterPro" id="IPR059003">
    <property type="entry name" value="At1g61900_C"/>
</dbReference>
<dbReference type="Pfam" id="PF26584">
    <property type="entry name" value="At1g61900"/>
    <property type="match status" value="1"/>
</dbReference>
<gene>
    <name evidence="5" type="ORF">ERUC_LOCUS24858</name>
</gene>
<comment type="caution">
    <text evidence="5">The sequence shown here is derived from an EMBL/GenBank/DDBJ whole genome shotgun (WGS) entry which is preliminary data.</text>
</comment>
<dbReference type="InterPro" id="IPR040336">
    <property type="entry name" value="At1g61900-like"/>
</dbReference>
<evidence type="ECO:0000313" key="5">
    <source>
        <dbReference type="EMBL" id="CAH8359102.1"/>
    </source>
</evidence>
<reference evidence="5 6" key="1">
    <citation type="submission" date="2022-03" db="EMBL/GenBank/DDBJ databases">
        <authorList>
            <person name="Macdonald S."/>
            <person name="Ahmed S."/>
            <person name="Newling K."/>
        </authorList>
    </citation>
    <scope>NUCLEOTIDE SEQUENCE [LARGE SCALE GENOMIC DNA]</scope>
</reference>
<evidence type="ECO:0000256" key="1">
    <source>
        <dbReference type="SAM" id="Phobius"/>
    </source>
</evidence>
<dbReference type="PANTHER" id="PTHR33831">
    <property type="entry name" value="GPI-ANCHORED PROTEIN"/>
    <property type="match status" value="1"/>
</dbReference>
<dbReference type="InterPro" id="IPR043891">
    <property type="entry name" value="SPARK"/>
</dbReference>